<protein>
    <submittedName>
        <fullName evidence="2">Uncharacterized protein</fullName>
    </submittedName>
</protein>
<dbReference type="Proteomes" id="UP001265983">
    <property type="component" value="Unassembled WGS sequence"/>
</dbReference>
<evidence type="ECO:0000313" key="3">
    <source>
        <dbReference type="Proteomes" id="UP000423525"/>
    </source>
</evidence>
<organism evidence="2 3">
    <name type="scientific">Corynebacterium rouxii</name>
    <dbReference type="NCBI Taxonomy" id="2719119"/>
    <lineage>
        <taxon>Bacteria</taxon>
        <taxon>Bacillati</taxon>
        <taxon>Actinomycetota</taxon>
        <taxon>Actinomycetes</taxon>
        <taxon>Mycobacteriales</taxon>
        <taxon>Corynebacteriaceae</taxon>
        <taxon>Corynebacterium</taxon>
    </lineage>
</organism>
<evidence type="ECO:0000313" key="4">
    <source>
        <dbReference type="Proteomes" id="UP001265983"/>
    </source>
</evidence>
<dbReference type="KEGG" id="crf:FRC0190_01155"/>
<proteinExistence type="predicted"/>
<dbReference type="EMBL" id="JARUHM010000010">
    <property type="protein sequence ID" value="MDT9410968.1"/>
    <property type="molecule type" value="Genomic_DNA"/>
</dbReference>
<dbReference type="EMBL" id="LR738855">
    <property type="protein sequence ID" value="VZH85175.1"/>
    <property type="molecule type" value="Genomic_DNA"/>
</dbReference>
<name>A0A6I8MGR1_9CORY</name>
<reference evidence="1 4" key="2">
    <citation type="submission" date="2023-03" db="EMBL/GenBank/DDBJ databases">
        <title>Whole genome sequence of the first Corynebacterium rouxii strains isolated in Brazil: a recent member of Corynebacterium diphtheriae complex.</title>
        <authorList>
            <person name="Vieira V."/>
            <person name="Ramos J.N."/>
            <person name="Araujo M.R.B."/>
            <person name="Baio P.V."/>
            <person name="Sant'Anna L.O."/>
            <person name="Veras J.F.C."/>
            <person name="Vieira E.M.D."/>
            <person name="Sousa M.A.B."/>
            <person name="Camargo C.H."/>
            <person name="Sacchi C.T."/>
            <person name="Campos K.R."/>
            <person name="Santos M.B.N."/>
            <person name="Bokermann S."/>
            <person name="Alvim L.B."/>
            <person name="Santos L.S."/>
            <person name="Mattos-Guaraldi A.L."/>
        </authorList>
    </citation>
    <scope>NUCLEOTIDE SEQUENCE [LARGE SCALE GENOMIC DNA]</scope>
    <source>
        <strain evidence="1 4">70862</strain>
    </source>
</reference>
<keyword evidence="4" id="KW-1185">Reference proteome</keyword>
<dbReference type="RefSeq" id="WP_166443147.1">
    <property type="nucleotide sequence ID" value="NZ_CP168248.1"/>
</dbReference>
<sequence length="53" mass="5794">MEIPKPHDPQSVSINPSQIAAKISEVLAQNPNSLHDEAQLLMRAHSLLHDALS</sequence>
<dbReference type="AlphaFoldDB" id="A0A6I8MGR1"/>
<reference evidence="2 3" key="1">
    <citation type="submission" date="2019-11" db="EMBL/GenBank/DDBJ databases">
        <authorList>
            <person name="Brisse S."/>
        </authorList>
    </citation>
    <scope>NUCLEOTIDE SEQUENCE [LARGE SCALE GENOMIC DNA]</scope>
    <source>
        <strain evidence="2">FRC0190</strain>
    </source>
</reference>
<accession>A0A6I8MGR1</accession>
<dbReference type="Proteomes" id="UP000423525">
    <property type="component" value="Chromosome"/>
</dbReference>
<gene>
    <name evidence="2" type="ORF">FRC0190_01155</name>
    <name evidence="1" type="ORF">P8T80_06185</name>
</gene>
<evidence type="ECO:0000313" key="2">
    <source>
        <dbReference type="EMBL" id="VZH85175.1"/>
    </source>
</evidence>
<evidence type="ECO:0000313" key="1">
    <source>
        <dbReference type="EMBL" id="MDT9410968.1"/>
    </source>
</evidence>